<dbReference type="SUPFAM" id="SSF55326">
    <property type="entry name" value="PurM N-terminal domain-like"/>
    <property type="match status" value="1"/>
</dbReference>
<dbReference type="Pfam" id="PF02769">
    <property type="entry name" value="AIRS_C"/>
    <property type="match status" value="1"/>
</dbReference>
<keyword evidence="2" id="KW-0067">ATP-binding</keyword>
<feature type="binding site" evidence="2">
    <location>
        <begin position="123"/>
        <end position="124"/>
    </location>
    <ligand>
        <name>ATP</name>
        <dbReference type="ChEBI" id="CHEBI:30616"/>
    </ligand>
</feature>
<keyword evidence="2" id="KW-0547">Nucleotide-binding</keyword>
<dbReference type="SUPFAM" id="SSF56042">
    <property type="entry name" value="PurM C-terminal domain-like"/>
    <property type="match status" value="1"/>
</dbReference>
<keyword evidence="2" id="KW-0808">Transferase</keyword>
<organism evidence="5 6">
    <name type="scientific">Thalassospira profundimaris</name>
    <dbReference type="NCBI Taxonomy" id="502049"/>
    <lineage>
        <taxon>Bacteria</taxon>
        <taxon>Pseudomonadati</taxon>
        <taxon>Pseudomonadota</taxon>
        <taxon>Alphaproteobacteria</taxon>
        <taxon>Rhodospirillales</taxon>
        <taxon>Thalassospiraceae</taxon>
        <taxon>Thalassospira</taxon>
    </lineage>
</organism>
<feature type="binding site" evidence="2">
    <location>
        <position position="320"/>
    </location>
    <ligand>
        <name>substrate</name>
    </ligand>
</feature>
<feature type="binding site" evidence="2">
    <location>
        <position position="76"/>
    </location>
    <ligand>
        <name>Mg(2+)</name>
        <dbReference type="ChEBI" id="CHEBI:18420"/>
        <label>3</label>
    </ligand>
</feature>
<dbReference type="GO" id="GO:0009228">
    <property type="term" value="P:thiamine biosynthetic process"/>
    <property type="evidence" value="ECO:0007669"/>
    <property type="project" value="UniProtKB-KW"/>
</dbReference>
<feature type="binding site" evidence="2">
    <location>
        <position position="221"/>
    </location>
    <ligand>
        <name>Mg(2+)</name>
        <dbReference type="ChEBI" id="CHEBI:18420"/>
        <label>5</label>
    </ligand>
</feature>
<comment type="caution">
    <text evidence="5">The sequence shown here is derived from an EMBL/GenBank/DDBJ whole genome shotgun (WGS) entry which is preliminary data.</text>
</comment>
<evidence type="ECO:0000256" key="1">
    <source>
        <dbReference type="ARBA" id="ARBA00022977"/>
    </source>
</evidence>
<dbReference type="Gene3D" id="3.90.650.10">
    <property type="entry name" value="PurM-like C-terminal domain"/>
    <property type="match status" value="1"/>
</dbReference>
<reference evidence="5 6" key="1">
    <citation type="submission" date="2014-07" db="EMBL/GenBank/DDBJ databases">
        <title>Draft genome sequence of Thalassospira profundimaris R8-17.</title>
        <authorList>
            <person name="Lai Q."/>
            <person name="Shao Z."/>
        </authorList>
    </citation>
    <scope>NUCLEOTIDE SEQUENCE [LARGE SCALE GENOMIC DNA]</scope>
    <source>
        <strain evidence="5 6">R8-17</strain>
    </source>
</reference>
<feature type="binding site" evidence="2">
    <location>
        <position position="220"/>
    </location>
    <ligand>
        <name>ATP</name>
        <dbReference type="ChEBI" id="CHEBI:30616"/>
    </ligand>
</feature>
<feature type="domain" description="PurM-like N-terminal" evidence="3">
    <location>
        <begin position="30"/>
        <end position="142"/>
    </location>
</feature>
<dbReference type="Gene3D" id="3.30.1330.10">
    <property type="entry name" value="PurM-like, N-terminal domain"/>
    <property type="match status" value="1"/>
</dbReference>
<comment type="function">
    <text evidence="2">Catalyzes the ATP-dependent phosphorylation of thiamine-monophosphate (TMP) to form thiamine-pyrophosphate (TPP), the active form of vitamin B1.</text>
</comment>
<keyword evidence="2" id="KW-0479">Metal-binding</keyword>
<dbReference type="RefSeq" id="WP_062955250.1">
    <property type="nucleotide sequence ID" value="NZ_JPWB01000007.1"/>
</dbReference>
<feature type="binding site" evidence="2">
    <location>
        <position position="76"/>
    </location>
    <ligand>
        <name>Mg(2+)</name>
        <dbReference type="ChEBI" id="CHEBI:18420"/>
        <label>4</label>
    </ligand>
</feature>
<dbReference type="EMBL" id="JPWB01000007">
    <property type="protein sequence ID" value="RCK20558.1"/>
    <property type="molecule type" value="Genomic_DNA"/>
</dbReference>
<dbReference type="Proteomes" id="UP000253061">
    <property type="component" value="Unassembled WGS sequence"/>
</dbReference>
<dbReference type="InterPro" id="IPR006283">
    <property type="entry name" value="ThiL-like"/>
</dbReference>
<feature type="binding site" evidence="2">
    <location>
        <position position="48"/>
    </location>
    <ligand>
        <name>Mg(2+)</name>
        <dbReference type="ChEBI" id="CHEBI:18420"/>
        <label>2</label>
    </ligand>
</feature>
<dbReference type="PANTHER" id="PTHR30270:SF0">
    <property type="entry name" value="THIAMINE-MONOPHOSPHATE KINASE"/>
    <property type="match status" value="1"/>
</dbReference>
<protein>
    <recommendedName>
        <fullName evidence="2">Thiamine-monophosphate kinase</fullName>
        <shortName evidence="2">TMP kinase</shortName>
        <shortName evidence="2">Thiamine-phosphate kinase</shortName>
        <ecNumber evidence="2">2.7.4.16</ecNumber>
    </recommendedName>
</protein>
<feature type="binding site" evidence="2">
    <location>
        <position position="150"/>
    </location>
    <ligand>
        <name>ATP</name>
        <dbReference type="ChEBI" id="CHEBI:30616"/>
    </ligand>
</feature>
<dbReference type="GO" id="GO:0000287">
    <property type="term" value="F:magnesium ion binding"/>
    <property type="evidence" value="ECO:0007669"/>
    <property type="project" value="UniProtKB-UniRule"/>
</dbReference>
<dbReference type="HAMAP" id="MF_02128">
    <property type="entry name" value="TMP_kinase"/>
    <property type="match status" value="1"/>
</dbReference>
<dbReference type="CDD" id="cd02194">
    <property type="entry name" value="ThiL"/>
    <property type="match status" value="1"/>
</dbReference>
<dbReference type="AlphaFoldDB" id="A0A367V5S3"/>
<feature type="binding site" evidence="2">
    <location>
        <position position="270"/>
    </location>
    <ligand>
        <name>substrate</name>
    </ligand>
</feature>
<sequence length="324" mass="33881">MAARSGEFELIARHFAPIAQSDPAALSLQDDAAVFSPPAGHEVVVTTDALVADVHFRSIDDPDLIAKKVLRVNLSDLAAMGAKPGGVVLSAGYNRDLSDEWVEQFAKGFGQDCKSFGVSLWGGDTVVTPGPTFFSLTAFGYVPAGRALRRDMAKPGDVLAVTGTLGDAALGLAVLNDEFPDLDKDLAAYLQDRYLLPKPRLDESAVCAAANIRLAAMDVSDGLAGDCRKICAASNVGLVINRDAIPLSDAAKSIVDVDESQWERVLAGGDDYELLIAGSPDDIAALGDMVTVIGGVTDEVGTVSLVGVDGKMAELADSGFDHFK</sequence>
<keyword evidence="2" id="KW-0460">Magnesium</keyword>
<comment type="similarity">
    <text evidence="2">Belongs to the thiamine-monophosphate kinase family.</text>
</comment>
<feature type="binding site" evidence="2">
    <location>
        <position position="124"/>
    </location>
    <ligand>
        <name>Mg(2+)</name>
        <dbReference type="ChEBI" id="CHEBI:18420"/>
        <label>1</label>
    </ligand>
</feature>
<dbReference type="UniPathway" id="UPA00060">
    <property type="reaction ID" value="UER00142"/>
</dbReference>
<dbReference type="GO" id="GO:0009030">
    <property type="term" value="F:thiamine-phosphate kinase activity"/>
    <property type="evidence" value="ECO:0007669"/>
    <property type="project" value="UniProtKB-UniRule"/>
</dbReference>
<feature type="binding site" evidence="2">
    <location>
        <position position="48"/>
    </location>
    <ligand>
        <name>Mg(2+)</name>
        <dbReference type="ChEBI" id="CHEBI:18420"/>
        <label>1</label>
    </ligand>
</feature>
<feature type="domain" description="PurM-like C-terminal" evidence="4">
    <location>
        <begin position="154"/>
        <end position="298"/>
    </location>
</feature>
<evidence type="ECO:0000313" key="5">
    <source>
        <dbReference type="EMBL" id="RCK20558.1"/>
    </source>
</evidence>
<feature type="binding site" evidence="2">
    <location>
        <position position="76"/>
    </location>
    <ligand>
        <name>Mg(2+)</name>
        <dbReference type="ChEBI" id="CHEBI:18420"/>
        <label>2</label>
    </ligand>
</feature>
<feature type="binding site" evidence="2">
    <location>
        <position position="47"/>
    </location>
    <ligand>
        <name>Mg(2+)</name>
        <dbReference type="ChEBI" id="CHEBI:18420"/>
        <label>1</label>
    </ligand>
</feature>
<feature type="binding site" evidence="2">
    <location>
        <position position="31"/>
    </location>
    <ligand>
        <name>Mg(2+)</name>
        <dbReference type="ChEBI" id="CHEBI:18420"/>
        <label>4</label>
    </ligand>
</feature>
<dbReference type="PANTHER" id="PTHR30270">
    <property type="entry name" value="THIAMINE-MONOPHOSPHATE KINASE"/>
    <property type="match status" value="1"/>
</dbReference>
<accession>A0A367V5S3</accession>
<evidence type="ECO:0000259" key="4">
    <source>
        <dbReference type="Pfam" id="PF02769"/>
    </source>
</evidence>
<feature type="binding site" evidence="2">
    <location>
        <position position="55"/>
    </location>
    <ligand>
        <name>substrate</name>
    </ligand>
</feature>
<dbReference type="Pfam" id="PF00586">
    <property type="entry name" value="AIRS"/>
    <property type="match status" value="1"/>
</dbReference>
<evidence type="ECO:0000259" key="3">
    <source>
        <dbReference type="Pfam" id="PF00586"/>
    </source>
</evidence>
<comment type="catalytic activity">
    <reaction evidence="2">
        <text>thiamine phosphate + ATP = thiamine diphosphate + ADP</text>
        <dbReference type="Rhea" id="RHEA:15913"/>
        <dbReference type="ChEBI" id="CHEBI:30616"/>
        <dbReference type="ChEBI" id="CHEBI:37575"/>
        <dbReference type="ChEBI" id="CHEBI:58937"/>
        <dbReference type="ChEBI" id="CHEBI:456216"/>
        <dbReference type="EC" id="2.7.4.16"/>
    </reaction>
</comment>
<feature type="binding site" evidence="2">
    <location>
        <position position="46"/>
    </location>
    <ligand>
        <name>Mg(2+)</name>
        <dbReference type="ChEBI" id="CHEBI:18420"/>
        <label>4</label>
    </ligand>
</feature>
<dbReference type="InterPro" id="IPR010918">
    <property type="entry name" value="PurM-like_C_dom"/>
</dbReference>
<evidence type="ECO:0000256" key="2">
    <source>
        <dbReference type="HAMAP-Rule" id="MF_02128"/>
    </source>
</evidence>
<keyword evidence="2 5" id="KW-0418">Kinase</keyword>
<dbReference type="EC" id="2.7.4.16" evidence="2"/>
<dbReference type="PIRSF" id="PIRSF005303">
    <property type="entry name" value="Thiam_monoph_kin"/>
    <property type="match status" value="1"/>
</dbReference>
<dbReference type="GO" id="GO:0009229">
    <property type="term" value="P:thiamine diphosphate biosynthetic process"/>
    <property type="evidence" value="ECO:0007669"/>
    <property type="project" value="UniProtKB-UniRule"/>
</dbReference>
<feature type="binding site" evidence="2">
    <location>
        <position position="218"/>
    </location>
    <ligand>
        <name>Mg(2+)</name>
        <dbReference type="ChEBI" id="CHEBI:18420"/>
        <label>3</label>
    </ligand>
</feature>
<dbReference type="NCBIfam" id="TIGR01379">
    <property type="entry name" value="thiL"/>
    <property type="match status" value="1"/>
</dbReference>
<name>A0A367V5S3_9PROT</name>
<dbReference type="InterPro" id="IPR036921">
    <property type="entry name" value="PurM-like_N_sf"/>
</dbReference>
<dbReference type="InterPro" id="IPR036676">
    <property type="entry name" value="PurM-like_C_sf"/>
</dbReference>
<feature type="binding site" evidence="2">
    <location>
        <position position="31"/>
    </location>
    <ligand>
        <name>Mg(2+)</name>
        <dbReference type="ChEBI" id="CHEBI:18420"/>
        <label>3</label>
    </ligand>
</feature>
<comment type="pathway">
    <text evidence="2">Cofactor biosynthesis; thiamine diphosphate biosynthesis; thiamine diphosphate from thiamine phosphate: step 1/1.</text>
</comment>
<dbReference type="GO" id="GO:0005524">
    <property type="term" value="F:ATP binding"/>
    <property type="evidence" value="ECO:0007669"/>
    <property type="project" value="UniProtKB-UniRule"/>
</dbReference>
<dbReference type="InterPro" id="IPR016188">
    <property type="entry name" value="PurM-like_N"/>
</dbReference>
<comment type="miscellaneous">
    <text evidence="2">Reaction mechanism of ThiL seems to utilize a direct, inline transfer of the gamma-phosphate of ATP to TMP rather than a phosphorylated enzyme intermediate.</text>
</comment>
<comment type="caution">
    <text evidence="2">Lacks conserved residue(s) required for the propagation of feature annotation.</text>
</comment>
<proteinExistence type="inferred from homology"/>
<keyword evidence="1 2" id="KW-0784">Thiamine biosynthesis</keyword>
<evidence type="ECO:0000313" key="6">
    <source>
        <dbReference type="Proteomes" id="UP000253061"/>
    </source>
</evidence>
<gene>
    <name evidence="2" type="primary">thiL</name>
    <name evidence="5" type="ORF">TH6_15990</name>
</gene>